<dbReference type="InterPro" id="IPR044974">
    <property type="entry name" value="Disease_R_plants"/>
</dbReference>
<dbReference type="EMBL" id="CAJGYO010000011">
    <property type="protein sequence ID" value="CAD6259512.1"/>
    <property type="molecule type" value="Genomic_DNA"/>
</dbReference>
<dbReference type="InterPro" id="IPR002182">
    <property type="entry name" value="NB-ARC"/>
</dbReference>
<feature type="domain" description="R13L1/DRL21-like LRR repeat region" evidence="10">
    <location>
        <begin position="783"/>
        <end position="908"/>
    </location>
</feature>
<dbReference type="GO" id="GO:0098542">
    <property type="term" value="P:defense response to other organism"/>
    <property type="evidence" value="ECO:0007669"/>
    <property type="project" value="TreeGrafter"/>
</dbReference>
<dbReference type="InterPro" id="IPR042197">
    <property type="entry name" value="Apaf_helical"/>
</dbReference>
<feature type="domain" description="Disease resistance N-terminal" evidence="8">
    <location>
        <begin position="13"/>
        <end position="92"/>
    </location>
</feature>
<feature type="region of interest" description="Disordered" evidence="6">
    <location>
        <begin position="130"/>
        <end position="149"/>
    </location>
</feature>
<accession>A0A811QTH9</accession>
<keyword evidence="2" id="KW-0433">Leucine-rich repeat</keyword>
<keyword evidence="4" id="KW-0547">Nucleotide-binding</keyword>
<evidence type="ECO:0000313" key="12">
    <source>
        <dbReference type="Proteomes" id="UP000604825"/>
    </source>
</evidence>
<dbReference type="PRINTS" id="PR00364">
    <property type="entry name" value="DISEASERSIST"/>
</dbReference>
<dbReference type="OrthoDB" id="684683at2759"/>
<organism evidence="11 12">
    <name type="scientific">Miscanthus lutarioriparius</name>
    <dbReference type="NCBI Taxonomy" id="422564"/>
    <lineage>
        <taxon>Eukaryota</taxon>
        <taxon>Viridiplantae</taxon>
        <taxon>Streptophyta</taxon>
        <taxon>Embryophyta</taxon>
        <taxon>Tracheophyta</taxon>
        <taxon>Spermatophyta</taxon>
        <taxon>Magnoliopsida</taxon>
        <taxon>Liliopsida</taxon>
        <taxon>Poales</taxon>
        <taxon>Poaceae</taxon>
        <taxon>PACMAD clade</taxon>
        <taxon>Panicoideae</taxon>
        <taxon>Andropogonodae</taxon>
        <taxon>Andropogoneae</taxon>
        <taxon>Saccharinae</taxon>
        <taxon>Miscanthus</taxon>
    </lineage>
</organism>
<keyword evidence="3" id="KW-0677">Repeat</keyword>
<dbReference type="SUPFAM" id="SSF52058">
    <property type="entry name" value="L domain-like"/>
    <property type="match status" value="1"/>
</dbReference>
<dbReference type="InterPro" id="IPR032675">
    <property type="entry name" value="LRR_dom_sf"/>
</dbReference>
<feature type="region of interest" description="Disordered" evidence="6">
    <location>
        <begin position="1110"/>
        <end position="1145"/>
    </location>
</feature>
<dbReference type="Proteomes" id="UP000604825">
    <property type="component" value="Unassembled WGS sequence"/>
</dbReference>
<evidence type="ECO:0000259" key="8">
    <source>
        <dbReference type="Pfam" id="PF18052"/>
    </source>
</evidence>
<sequence length="1389" mass="156952">MEFAAVSAARWVLSKALGPVTDGLLEAWVASAGLGPNVETLKMELLYAQGMLDNAQGREIRSPALKELLLKLQQLAYGADDVLDELDYFRIQDELDGTYHAADIHDGGCVHDLILNTRHTARAVARMLKLSSGSRQASRGNPDPGEHEDDAMQGCLSVICSCGRRAIRSIPNSPNIQSDQNGGFMSKVASTARRAAHTIGNGWPSFCCACPSKIQTQEGKRVVQIPKLRFDRVEISSKMKEIVEKLRPVSAKVSTILDMELLGSAILKLEQLGSNHTTTQNSAMGCRKTTPDIIEPKLYGRDNQKKIIIDGIKHGEYLADGLVVLPIVGPGGIGKTTFTQHVYKEVKDHFERIEQRLKVKRYLLVLDDMWTCHEDEWKKLLAPFGRGGEKGNMVIVTTRIPEVAYMVKTIDCPIKMDRLEDKDFMDFFEACVFGHQKAWEDHPELRDVGEKIVSNLKGFPLAAKTVGRVLRNQLTLDHWTRVLKSKEWELQTNENDIMPALKLSYDYLPFHLQRCFSYCSLFPEDYEFGSDELIHLWMGLDILHSSSQNKRTRDVGLSYLIDLVNNGFFIKNEKDNGTSYYVLHDLLHDLAVKVSSYECITIPSSNVRSIQIPTSVRHLSFIIDDKEVENKENFDNFKKELRELDKRLNTENLRTLMLFGSHHGSFSMIFGHLFRNDKALRSIYLSEASYIVEDVRIKSKYMEDTCLLSSMSRLYHLEVIDLQEWEYCSGNIRDINSLAKLHHFFVTQYRRQLHCNIVDVGKLKLFQELRGFEVGKESKGFELSQLEQLSELGGSLAICNLERTQTVKEASEAKLIHKNGLHKLTLEWDVNRLNKDPAHEANILEENFPPIGEMWMVNEHGEEHLGRVPHNRFRNLRRLEFNKLPRLKKWAESDPCNLFSHVEVLIITHCSELTELSFSHLTCCHQQKEAKINWFPRLRELKIEDCPKLLSFPPVPWTRALCSAEIEGVDSGLEELVCNNESYKSEYSLEIKMNDALVSDLWNVLAFDNLAELEELKMGTCPPLPLHHFQMLPSLKTLKLYGGSGIVFPSVEDESYAEYQSPVECITVSGWDASAKELTQLLTYFPKLSELNMWSCEKITGLAVVEKQAIERPTPTSPENRVDDNVEIEQHHQQQDGTGGEEEIGASSAEGLLLLPSQLQQLEISCCPELSLRSNSIEHSRESGRTGGGQGLQGDGLRRLLAQGRLTSLTIQETPNFFAGFEPPLPHEQEFPSTSSKLQQLRTDNAAGVLVAPICTLLSSSLTELGLRDKEVERFTEEQEEALQLLTSVEEITFWAYDKLQCLPAGLHGLPNLKRLHVWGCAAIQSLPKDCLPSSLQKLEVRSCPTIRSLPKVNDLPSSLRELDVEDSGSEKLRRQCRKLIGTIPIGKA</sequence>
<evidence type="ECO:0000256" key="2">
    <source>
        <dbReference type="ARBA" id="ARBA00022614"/>
    </source>
</evidence>
<dbReference type="Gene3D" id="3.80.10.10">
    <property type="entry name" value="Ribonuclease Inhibitor"/>
    <property type="match status" value="2"/>
</dbReference>
<dbReference type="Gene3D" id="1.10.10.10">
    <property type="entry name" value="Winged helix-like DNA-binding domain superfamily/Winged helix DNA-binding domain"/>
    <property type="match status" value="1"/>
</dbReference>
<dbReference type="Pfam" id="PF25019">
    <property type="entry name" value="LRR_R13L1-DRL21"/>
    <property type="match status" value="1"/>
</dbReference>
<evidence type="ECO:0000256" key="5">
    <source>
        <dbReference type="ARBA" id="ARBA00022821"/>
    </source>
</evidence>
<dbReference type="SUPFAM" id="SSF52540">
    <property type="entry name" value="P-loop containing nucleoside triphosphate hydrolases"/>
    <property type="match status" value="1"/>
</dbReference>
<evidence type="ECO:0000259" key="10">
    <source>
        <dbReference type="Pfam" id="PF25019"/>
    </source>
</evidence>
<dbReference type="InterPro" id="IPR041118">
    <property type="entry name" value="Rx_N"/>
</dbReference>
<dbReference type="InterPro" id="IPR036388">
    <property type="entry name" value="WH-like_DNA-bd_sf"/>
</dbReference>
<comment type="similarity">
    <text evidence="1">Belongs to the disease resistance NB-LRR family.</text>
</comment>
<feature type="compositionally biased region" description="Basic and acidic residues" evidence="6">
    <location>
        <begin position="1120"/>
        <end position="1134"/>
    </location>
</feature>
<evidence type="ECO:0000256" key="1">
    <source>
        <dbReference type="ARBA" id="ARBA00008894"/>
    </source>
</evidence>
<feature type="domain" description="Disease resistance protein winged helix" evidence="9">
    <location>
        <begin position="521"/>
        <end position="591"/>
    </location>
</feature>
<comment type="caution">
    <text evidence="11">The sequence shown here is derived from an EMBL/GenBank/DDBJ whole genome shotgun (WGS) entry which is preliminary data.</text>
</comment>
<dbReference type="PANTHER" id="PTHR23155">
    <property type="entry name" value="DISEASE RESISTANCE PROTEIN RP"/>
    <property type="match status" value="1"/>
</dbReference>
<dbReference type="GO" id="GO:0043531">
    <property type="term" value="F:ADP binding"/>
    <property type="evidence" value="ECO:0007669"/>
    <property type="project" value="InterPro"/>
</dbReference>
<feature type="domain" description="NB-ARC" evidence="7">
    <location>
        <begin position="351"/>
        <end position="435"/>
    </location>
</feature>
<evidence type="ECO:0000259" key="9">
    <source>
        <dbReference type="Pfam" id="PF23559"/>
    </source>
</evidence>
<dbReference type="Pfam" id="PF00931">
    <property type="entry name" value="NB-ARC"/>
    <property type="match status" value="1"/>
</dbReference>
<keyword evidence="5" id="KW-0611">Plant defense</keyword>
<evidence type="ECO:0000256" key="6">
    <source>
        <dbReference type="SAM" id="MobiDB-lite"/>
    </source>
</evidence>
<dbReference type="Gene3D" id="1.10.8.430">
    <property type="entry name" value="Helical domain of apoptotic protease-activating factors"/>
    <property type="match status" value="1"/>
</dbReference>
<dbReference type="InterPro" id="IPR027417">
    <property type="entry name" value="P-loop_NTPase"/>
</dbReference>
<evidence type="ECO:0000313" key="11">
    <source>
        <dbReference type="EMBL" id="CAD6259512.1"/>
    </source>
</evidence>
<name>A0A811QTH9_9POAL</name>
<protein>
    <submittedName>
        <fullName evidence="11">Uncharacterized protein</fullName>
    </submittedName>
</protein>
<dbReference type="Gene3D" id="3.40.50.300">
    <property type="entry name" value="P-loop containing nucleotide triphosphate hydrolases"/>
    <property type="match status" value="2"/>
</dbReference>
<keyword evidence="12" id="KW-1185">Reference proteome</keyword>
<dbReference type="Pfam" id="PF18052">
    <property type="entry name" value="Rx_N"/>
    <property type="match status" value="1"/>
</dbReference>
<evidence type="ECO:0000256" key="4">
    <source>
        <dbReference type="ARBA" id="ARBA00022741"/>
    </source>
</evidence>
<dbReference type="InterPro" id="IPR056789">
    <property type="entry name" value="LRR_R13L1-DRL21"/>
</dbReference>
<reference evidence="11" key="1">
    <citation type="submission" date="2020-10" db="EMBL/GenBank/DDBJ databases">
        <authorList>
            <person name="Han B."/>
            <person name="Lu T."/>
            <person name="Zhao Q."/>
            <person name="Huang X."/>
            <person name="Zhao Y."/>
        </authorList>
    </citation>
    <scope>NUCLEOTIDE SEQUENCE</scope>
</reference>
<dbReference type="PANTHER" id="PTHR23155:SF988">
    <property type="entry name" value="OS06G0707733 PROTEIN"/>
    <property type="match status" value="1"/>
</dbReference>
<proteinExistence type="inferred from homology"/>
<evidence type="ECO:0000256" key="3">
    <source>
        <dbReference type="ARBA" id="ARBA00022737"/>
    </source>
</evidence>
<evidence type="ECO:0000259" key="7">
    <source>
        <dbReference type="Pfam" id="PF00931"/>
    </source>
</evidence>
<dbReference type="Pfam" id="PF23559">
    <property type="entry name" value="WHD_DRP"/>
    <property type="match status" value="1"/>
</dbReference>
<dbReference type="InterPro" id="IPR058922">
    <property type="entry name" value="WHD_DRP"/>
</dbReference>
<gene>
    <name evidence="11" type="ORF">NCGR_LOCUS42949</name>
</gene>